<evidence type="ECO:0000313" key="1">
    <source>
        <dbReference type="EMBL" id="UJF34284.1"/>
    </source>
</evidence>
<reference evidence="1 2" key="1">
    <citation type="journal article" date="2024" name="Int. J. Syst. Evol. Microbiol.">
        <title>Paenibacillus hexagrammi sp. nov., a novel bacterium isolated from the gut content of Hexagrammos agrammus.</title>
        <authorList>
            <person name="Jung H.K."/>
            <person name="Kim D.G."/>
            <person name="Zin H."/>
            <person name="Park J."/>
            <person name="Jung H."/>
            <person name="Kim Y.O."/>
            <person name="Kong H.J."/>
            <person name="Kim J.W."/>
            <person name="Kim Y.S."/>
        </authorList>
    </citation>
    <scope>NUCLEOTIDE SEQUENCE [LARGE SCALE GENOMIC DNA]</scope>
    <source>
        <strain evidence="1 2">YPD9-1</strain>
    </source>
</reference>
<dbReference type="Proteomes" id="UP001649230">
    <property type="component" value="Chromosome"/>
</dbReference>
<proteinExistence type="predicted"/>
<dbReference type="EMBL" id="CP090978">
    <property type="protein sequence ID" value="UJF34284.1"/>
    <property type="molecule type" value="Genomic_DNA"/>
</dbReference>
<dbReference type="Gene3D" id="1.20.1260.10">
    <property type="match status" value="2"/>
</dbReference>
<dbReference type="RefSeq" id="WP_235120841.1">
    <property type="nucleotide sequence ID" value="NZ_CP090978.1"/>
</dbReference>
<sequence>MTSTAYAQLPLTSAEVGTMWMAYQEKTLQLRLIEHLLDCGQEPEARAIIEIHYERVQVHLESIKQMLLKEEAVIPQGFTESDVQRGVPRLFDPYFDILWLRMLSKVQIGLYALHFTMSYRQDVKQANLEFTAEAQALYDQTTSYLEKRNVLGRPPYVSMPDRVGFVTDEDYLKGMRLFASVRSLNTIEIGHMYQAIETNVVGAQMMIGFAQAAAHSEARDYFMKGYDLARKIVDTLTKVLVESGLEVTSTWIGKATNSTISPFSDKLMMYLTNLLTNFGLGSSTIGGAFSLRSDLPVVMGNISKDILTFAKEGGRLMIKHGWMEEPLNLRTAIKLFNKNLSLRKSLGLWSCMKG</sequence>
<organism evidence="1 2">
    <name type="scientific">Paenibacillus hexagrammi</name>
    <dbReference type="NCBI Taxonomy" id="2908839"/>
    <lineage>
        <taxon>Bacteria</taxon>
        <taxon>Bacillati</taxon>
        <taxon>Bacillota</taxon>
        <taxon>Bacilli</taxon>
        <taxon>Bacillales</taxon>
        <taxon>Paenibacillaceae</taxon>
        <taxon>Paenibacillus</taxon>
    </lineage>
</organism>
<dbReference type="InterPro" id="IPR021617">
    <property type="entry name" value="DUF3231"/>
</dbReference>
<dbReference type="Pfam" id="PF11553">
    <property type="entry name" value="DUF3231"/>
    <property type="match status" value="2"/>
</dbReference>
<gene>
    <name evidence="1" type="ORF">L0M14_03460</name>
</gene>
<name>A0ABY3SM40_9BACL</name>
<protein>
    <submittedName>
        <fullName evidence="1">DUF3231 family protein</fullName>
    </submittedName>
</protein>
<evidence type="ECO:0000313" key="2">
    <source>
        <dbReference type="Proteomes" id="UP001649230"/>
    </source>
</evidence>
<accession>A0ABY3SM40</accession>
<dbReference type="InterPro" id="IPR012347">
    <property type="entry name" value="Ferritin-like"/>
</dbReference>
<keyword evidence="2" id="KW-1185">Reference proteome</keyword>